<feature type="compositionally biased region" description="Basic and acidic residues" evidence="1">
    <location>
        <begin position="822"/>
        <end position="833"/>
    </location>
</feature>
<feature type="region of interest" description="Disordered" evidence="1">
    <location>
        <begin position="685"/>
        <end position="707"/>
    </location>
</feature>
<protein>
    <recommendedName>
        <fullName evidence="5">SAM domain-containing protein</fullName>
    </recommendedName>
</protein>
<evidence type="ECO:0000313" key="3">
    <source>
        <dbReference type="EMBL" id="SPO26479.1"/>
    </source>
</evidence>
<dbReference type="AlphaFoldDB" id="A0A5C3EBC8"/>
<feature type="compositionally biased region" description="Polar residues" evidence="1">
    <location>
        <begin position="288"/>
        <end position="297"/>
    </location>
</feature>
<dbReference type="Proteomes" id="UP000324022">
    <property type="component" value="Unassembled WGS sequence"/>
</dbReference>
<feature type="compositionally biased region" description="Polar residues" evidence="1">
    <location>
        <begin position="75"/>
        <end position="98"/>
    </location>
</feature>
<feature type="compositionally biased region" description="Low complexity" evidence="1">
    <location>
        <begin position="936"/>
        <end position="946"/>
    </location>
</feature>
<feature type="transmembrane region" description="Helical" evidence="2">
    <location>
        <begin position="1198"/>
        <end position="1220"/>
    </location>
</feature>
<evidence type="ECO:0000256" key="1">
    <source>
        <dbReference type="SAM" id="MobiDB-lite"/>
    </source>
</evidence>
<sequence length="1231" mass="132294">MANVDPPAISTPSRPRYSLNPKRSGTFTSSGGAGANSPNVAGFSPGGQVFEGYSYLSRSTSMSTSTRSRPKGLQSRASDITTSPNTASRNLPPSPSSTYILRATAASPASSPLTNPSDLPQRRRTISHGLTSSFSLPELYHSTNITNTHPPRSESESERLAEAVAALPHNPKTWLPSQVALYLTHVLGLVPRPVVEDVTAYVRSSRMGGRAFLRLGEKDLERQGLNLKWRKLMIEAVRKLRRDALRGRIWGYESGSLRWPKSAQDLEREEADEEDLAQQDDRNDGVIRSNSKTTSKLTLKRMRDSRKVRGMIQAFQTSPEKNDIPLSTGPIDAIYGQGYVKEQAQHILSEAEQKKLSLRRPLRPRRSTADFPWLESSAEPKKEDIEALLASLSEQEANDLAVELGIADLQDTDAVGRALASDTKDRIRESSAGESADEVMQMPTLTRHGSADSTSMEDGESSVSECSGTESEVDYADDLEQSGHRPKYGVLDEELIRAIMADEELPVQNAQDSPKSQLTRSHTTASILRPGRPYRASLYTDDELAALNDNGFHTRTESSRELVELSCSTSQEDTSLAEPDFGTARLRSAEEKAQEISPPIPSFESSHTAPIEMAQQEDEYIFNPPPSSASPSRTNSIRRTVGRKATFGSKRGKAVLSLLHNPDSELFASLPGATMLRQQSSAPSAAAVASADEEGWGGTLGRSSSRKSLNGVFDAPAGFGRKRGLDRVASEAEAEAFCARMDETEKEKDQEVQTPLARYEETVLSEVEGEDEGGLERRASVESRLSKLFIDAGEVDAPAAGEVFDAAATEDTTVEEGEVEAVEQRSTEEVEARAAVEADKVTVSFEPRPAEVDSKYIAEPTAEPELIAVSDLLPEEEVAATSESTEPILTASEESTVAIAESATSTDPTELAADDVAPTEFAAVEQPGIQTPPSAPSHESAPAEVSHSPTPSDLDTYEIIPSLTAAEPLPLSLSQPTAMTPAATAEDDSTPSSKLLVPLTILEPHPSGTGSIKKRSMVLVDRKRFESLARRMGDLEAQLEAVDARANSKSASGAGSVGSGAGLRGMFDGVEGETEEGEDGQEVVSESDVILEEILAATATSSATGAVAGPASDKTLKSGTMEQLTLDDNPPSLPQPPKSGGGGWRSYLNPTSWASYLSSLNPYYAQTPTCHAQDEEIEEEMSLYALLGRPESEQEKHLLSIGAIPAYMLGLGAGVGFVLVREVLGKSLSRH</sequence>
<accession>A0A5C3EBC8</accession>
<dbReference type="OrthoDB" id="2425321at2759"/>
<feature type="compositionally biased region" description="Acidic residues" evidence="1">
    <location>
        <begin position="267"/>
        <end position="278"/>
    </location>
</feature>
<keyword evidence="2" id="KW-1133">Transmembrane helix</keyword>
<keyword evidence="4" id="KW-1185">Reference proteome</keyword>
<name>A0A5C3EBC8_9BASI</name>
<dbReference type="EMBL" id="OOIN01000014">
    <property type="protein sequence ID" value="SPO26479.1"/>
    <property type="molecule type" value="Genomic_DNA"/>
</dbReference>
<feature type="compositionally biased region" description="Basic and acidic residues" evidence="1">
    <location>
        <begin position="422"/>
        <end position="431"/>
    </location>
</feature>
<feature type="region of interest" description="Disordered" evidence="1">
    <location>
        <begin position="808"/>
        <end position="833"/>
    </location>
</feature>
<feature type="compositionally biased region" description="Polar residues" evidence="1">
    <location>
        <begin position="508"/>
        <end position="526"/>
    </location>
</feature>
<feature type="compositionally biased region" description="Polar residues" evidence="1">
    <location>
        <begin position="461"/>
        <end position="470"/>
    </location>
</feature>
<keyword evidence="2" id="KW-0472">Membrane</keyword>
<feature type="region of interest" description="Disordered" evidence="1">
    <location>
        <begin position="877"/>
        <end position="955"/>
    </location>
</feature>
<gene>
    <name evidence="3" type="ORF">UTRI_04068</name>
</gene>
<feature type="region of interest" description="Disordered" evidence="1">
    <location>
        <begin position="968"/>
        <end position="992"/>
    </location>
</feature>
<reference evidence="3 4" key="1">
    <citation type="submission" date="2018-03" db="EMBL/GenBank/DDBJ databases">
        <authorList>
            <person name="Guldener U."/>
        </authorList>
    </citation>
    <scope>NUCLEOTIDE SEQUENCE [LARGE SCALE GENOMIC DNA]</scope>
    <source>
        <strain evidence="3 4">NBRC100155</strain>
    </source>
</reference>
<feature type="region of interest" description="Disordered" evidence="1">
    <location>
        <begin position="61"/>
        <end position="98"/>
    </location>
</feature>
<evidence type="ECO:0000313" key="4">
    <source>
        <dbReference type="Proteomes" id="UP000324022"/>
    </source>
</evidence>
<feature type="region of interest" description="Disordered" evidence="1">
    <location>
        <begin position="1"/>
        <end position="44"/>
    </location>
</feature>
<feature type="compositionally biased region" description="Acidic residues" evidence="1">
    <location>
        <begin position="471"/>
        <end position="480"/>
    </location>
</feature>
<feature type="compositionally biased region" description="Acidic residues" evidence="1">
    <location>
        <begin position="812"/>
        <end position="821"/>
    </location>
</feature>
<feature type="region of interest" description="Disordered" evidence="1">
    <location>
        <begin position="261"/>
        <end position="298"/>
    </location>
</feature>
<feature type="compositionally biased region" description="Acidic residues" evidence="1">
    <location>
        <begin position="1070"/>
        <end position="1081"/>
    </location>
</feature>
<feature type="region of interest" description="Disordered" evidence="1">
    <location>
        <begin position="508"/>
        <end position="532"/>
    </location>
</feature>
<feature type="region of interest" description="Disordered" evidence="1">
    <location>
        <begin position="1123"/>
        <end position="1144"/>
    </location>
</feature>
<feature type="region of interest" description="Disordered" evidence="1">
    <location>
        <begin position="420"/>
        <end position="484"/>
    </location>
</feature>
<keyword evidence="2" id="KW-0812">Transmembrane</keyword>
<evidence type="ECO:0008006" key="5">
    <source>
        <dbReference type="Google" id="ProtNLM"/>
    </source>
</evidence>
<organism evidence="3 4">
    <name type="scientific">Ustilago trichophora</name>
    <dbReference type="NCBI Taxonomy" id="86804"/>
    <lineage>
        <taxon>Eukaryota</taxon>
        <taxon>Fungi</taxon>
        <taxon>Dikarya</taxon>
        <taxon>Basidiomycota</taxon>
        <taxon>Ustilaginomycotina</taxon>
        <taxon>Ustilaginomycetes</taxon>
        <taxon>Ustilaginales</taxon>
        <taxon>Ustilaginaceae</taxon>
        <taxon>Ustilago</taxon>
    </lineage>
</organism>
<feature type="region of interest" description="Disordered" evidence="1">
    <location>
        <begin position="1049"/>
        <end position="1083"/>
    </location>
</feature>
<proteinExistence type="predicted"/>
<evidence type="ECO:0000256" key="2">
    <source>
        <dbReference type="SAM" id="Phobius"/>
    </source>
</evidence>